<accession>A0A370U4Z7</accession>
<evidence type="ECO:0000256" key="4">
    <source>
        <dbReference type="SAM" id="MobiDB-lite"/>
    </source>
</evidence>
<gene>
    <name evidence="6" type="ORF">DN730_17495</name>
</gene>
<name>A0A370U4Z7_9GAMM</name>
<keyword evidence="1" id="KW-0805">Transcription regulation</keyword>
<evidence type="ECO:0000313" key="7">
    <source>
        <dbReference type="Proteomes" id="UP000254326"/>
    </source>
</evidence>
<dbReference type="AlphaFoldDB" id="A0A370U4Z7"/>
<keyword evidence="2" id="KW-0238">DNA-binding</keyword>
<evidence type="ECO:0000256" key="3">
    <source>
        <dbReference type="ARBA" id="ARBA00023163"/>
    </source>
</evidence>
<reference evidence="6 7" key="1">
    <citation type="submission" date="2018-06" db="EMBL/GenBank/DDBJ databases">
        <title>Marinomonas sp. YLB-05 draft genome sequence.</title>
        <authorList>
            <person name="Yu L."/>
            <person name="Tang X."/>
        </authorList>
    </citation>
    <scope>NUCLEOTIDE SEQUENCE [LARGE SCALE GENOMIC DNA]</scope>
    <source>
        <strain evidence="6 7">YLB-05</strain>
    </source>
</reference>
<feature type="region of interest" description="Disordered" evidence="4">
    <location>
        <begin position="1"/>
        <end position="27"/>
    </location>
</feature>
<dbReference type="CDD" id="cd07377">
    <property type="entry name" value="WHTH_GntR"/>
    <property type="match status" value="1"/>
</dbReference>
<dbReference type="Gene3D" id="3.40.1410.10">
    <property type="entry name" value="Chorismate lyase-like"/>
    <property type="match status" value="1"/>
</dbReference>
<dbReference type="InterPro" id="IPR036390">
    <property type="entry name" value="WH_DNA-bd_sf"/>
</dbReference>
<dbReference type="EMBL" id="QKRA01000013">
    <property type="protein sequence ID" value="RDL42856.1"/>
    <property type="molecule type" value="Genomic_DNA"/>
</dbReference>
<feature type="compositionally biased region" description="Basic and acidic residues" evidence="4">
    <location>
        <begin position="7"/>
        <end position="20"/>
    </location>
</feature>
<dbReference type="Pfam" id="PF00392">
    <property type="entry name" value="GntR"/>
    <property type="match status" value="1"/>
</dbReference>
<dbReference type="OrthoDB" id="9028214at2"/>
<comment type="caution">
    <text evidence="6">The sequence shown here is derived from an EMBL/GenBank/DDBJ whole genome shotgun (WGS) entry which is preliminary data.</text>
</comment>
<dbReference type="PRINTS" id="PR00035">
    <property type="entry name" value="HTHGNTR"/>
</dbReference>
<dbReference type="SUPFAM" id="SSF64288">
    <property type="entry name" value="Chorismate lyase-like"/>
    <property type="match status" value="1"/>
</dbReference>
<dbReference type="GO" id="GO:0003700">
    <property type="term" value="F:DNA-binding transcription factor activity"/>
    <property type="evidence" value="ECO:0007669"/>
    <property type="project" value="InterPro"/>
</dbReference>
<dbReference type="GO" id="GO:0003677">
    <property type="term" value="F:DNA binding"/>
    <property type="evidence" value="ECO:0007669"/>
    <property type="project" value="UniProtKB-KW"/>
</dbReference>
<evidence type="ECO:0000256" key="1">
    <source>
        <dbReference type="ARBA" id="ARBA00023015"/>
    </source>
</evidence>
<proteinExistence type="predicted"/>
<dbReference type="Gene3D" id="1.10.10.10">
    <property type="entry name" value="Winged helix-like DNA-binding domain superfamily/Winged helix DNA-binding domain"/>
    <property type="match status" value="1"/>
</dbReference>
<dbReference type="InterPro" id="IPR036388">
    <property type="entry name" value="WH-like_DNA-bd_sf"/>
</dbReference>
<evidence type="ECO:0000259" key="5">
    <source>
        <dbReference type="PROSITE" id="PS50949"/>
    </source>
</evidence>
<evidence type="ECO:0000256" key="2">
    <source>
        <dbReference type="ARBA" id="ARBA00023125"/>
    </source>
</evidence>
<feature type="domain" description="HTH gntR-type" evidence="5">
    <location>
        <begin position="45"/>
        <end position="113"/>
    </location>
</feature>
<sequence>MNGGAVEMDKRSRGRPKNDENNSPAAKALRQMAKDKAFFDRKSHTPLWVQFKNALADKIHCQVLLPDMRLPSEQTICEIFGVSRSVVRMALGSLATEGLLYKVARTGVFVAQPRMETDFLTSNMSVHADLEARGYTVTSKTFEFSRVKADDAEIRVFNLPKDGTVVRIGRIYYSDGAPITHTIISLPGYKVPDFEHLDIEDKSMFQLLKDRYGLVAKRAERWFTAAMPSVEVCERLALSSDQPVIAIESIAYDTNDMPLEFYRAYYNSAVARIHVATSNGDSASN</sequence>
<dbReference type="PANTHER" id="PTHR44846">
    <property type="entry name" value="MANNOSYL-D-GLYCERATE TRANSPORT/METABOLISM SYSTEM REPRESSOR MNGR-RELATED"/>
    <property type="match status" value="1"/>
</dbReference>
<dbReference type="SMART" id="SM00345">
    <property type="entry name" value="HTH_GNTR"/>
    <property type="match status" value="1"/>
</dbReference>
<dbReference type="SUPFAM" id="SSF46785">
    <property type="entry name" value="Winged helix' DNA-binding domain"/>
    <property type="match status" value="1"/>
</dbReference>
<keyword evidence="7" id="KW-1185">Reference proteome</keyword>
<dbReference type="Proteomes" id="UP000254326">
    <property type="component" value="Unassembled WGS sequence"/>
</dbReference>
<dbReference type="PANTHER" id="PTHR44846:SF1">
    <property type="entry name" value="MANNOSYL-D-GLYCERATE TRANSPORT_METABOLISM SYSTEM REPRESSOR MNGR-RELATED"/>
    <property type="match status" value="1"/>
</dbReference>
<dbReference type="SMART" id="SM00866">
    <property type="entry name" value="UTRA"/>
    <property type="match status" value="1"/>
</dbReference>
<dbReference type="InterPro" id="IPR028978">
    <property type="entry name" value="Chorismate_lyase_/UTRA_dom_sf"/>
</dbReference>
<dbReference type="InterPro" id="IPR011663">
    <property type="entry name" value="UTRA"/>
</dbReference>
<dbReference type="InterPro" id="IPR000524">
    <property type="entry name" value="Tscrpt_reg_HTH_GntR"/>
</dbReference>
<evidence type="ECO:0000313" key="6">
    <source>
        <dbReference type="EMBL" id="RDL42856.1"/>
    </source>
</evidence>
<dbReference type="Pfam" id="PF07702">
    <property type="entry name" value="UTRA"/>
    <property type="match status" value="1"/>
</dbReference>
<protein>
    <submittedName>
        <fullName evidence="6">GntR family transcriptional regulator</fullName>
    </submittedName>
</protein>
<dbReference type="GO" id="GO:0045892">
    <property type="term" value="P:negative regulation of DNA-templated transcription"/>
    <property type="evidence" value="ECO:0007669"/>
    <property type="project" value="TreeGrafter"/>
</dbReference>
<dbReference type="PROSITE" id="PS50949">
    <property type="entry name" value="HTH_GNTR"/>
    <property type="match status" value="1"/>
</dbReference>
<dbReference type="InterPro" id="IPR050679">
    <property type="entry name" value="Bact_HTH_transcr_reg"/>
</dbReference>
<keyword evidence="3" id="KW-0804">Transcription</keyword>
<organism evidence="6 7">
    <name type="scientific">Marinomonas piezotolerans</name>
    <dbReference type="NCBI Taxonomy" id="2213058"/>
    <lineage>
        <taxon>Bacteria</taxon>
        <taxon>Pseudomonadati</taxon>
        <taxon>Pseudomonadota</taxon>
        <taxon>Gammaproteobacteria</taxon>
        <taxon>Oceanospirillales</taxon>
        <taxon>Oceanospirillaceae</taxon>
        <taxon>Marinomonas</taxon>
    </lineage>
</organism>